<protein>
    <recommendedName>
        <fullName evidence="2">APS kinase domain-containing protein</fullName>
    </recommendedName>
</protein>
<name>A0A3B0SFY7_9ZZZZ</name>
<evidence type="ECO:0000256" key="1">
    <source>
        <dbReference type="ARBA" id="ARBA00022679"/>
    </source>
</evidence>
<reference evidence="3" key="1">
    <citation type="submission" date="2018-06" db="EMBL/GenBank/DDBJ databases">
        <authorList>
            <person name="Zhirakovskaya E."/>
        </authorList>
    </citation>
    <scope>NUCLEOTIDE SEQUENCE</scope>
</reference>
<sequence length="179" mass="19932">MEVMSDEVQVVVLSGVPGVGKTTIAEAMSDLLVADAVPHAWLDGDQLALVFPRDPDDPHAHALFFENLACLWTSYRTAGARRLIIARVVEEAGELDGYRRAIPGAEIVVVELRAPQHIVHQRILRREYATEWVLRMQNRSDELRSILENNGVADHVVLIEHETPAEVAKTVLARIGWTT</sequence>
<gene>
    <name evidence="3" type="ORF">MNBD_ACTINO02-441</name>
</gene>
<evidence type="ECO:0000313" key="3">
    <source>
        <dbReference type="EMBL" id="VAV95193.1"/>
    </source>
</evidence>
<evidence type="ECO:0000259" key="2">
    <source>
        <dbReference type="Pfam" id="PF01583"/>
    </source>
</evidence>
<dbReference type="AlphaFoldDB" id="A0A3B0SFY7"/>
<proteinExistence type="predicted"/>
<dbReference type="Pfam" id="PF01583">
    <property type="entry name" value="APS_kinase"/>
    <property type="match status" value="1"/>
</dbReference>
<keyword evidence="1" id="KW-0808">Transferase</keyword>
<feature type="domain" description="APS kinase" evidence="2">
    <location>
        <begin position="10"/>
        <end position="47"/>
    </location>
</feature>
<organism evidence="3">
    <name type="scientific">hydrothermal vent metagenome</name>
    <dbReference type="NCBI Taxonomy" id="652676"/>
    <lineage>
        <taxon>unclassified sequences</taxon>
        <taxon>metagenomes</taxon>
        <taxon>ecological metagenomes</taxon>
    </lineage>
</organism>
<dbReference type="InterPro" id="IPR059117">
    <property type="entry name" value="APS_kinase_dom"/>
</dbReference>
<dbReference type="EMBL" id="UOEK01000071">
    <property type="protein sequence ID" value="VAV95193.1"/>
    <property type="molecule type" value="Genomic_DNA"/>
</dbReference>
<dbReference type="SUPFAM" id="SSF52540">
    <property type="entry name" value="P-loop containing nucleoside triphosphate hydrolases"/>
    <property type="match status" value="1"/>
</dbReference>
<dbReference type="Gene3D" id="3.40.50.300">
    <property type="entry name" value="P-loop containing nucleotide triphosphate hydrolases"/>
    <property type="match status" value="1"/>
</dbReference>
<accession>A0A3B0SFY7</accession>
<dbReference type="InterPro" id="IPR027417">
    <property type="entry name" value="P-loop_NTPase"/>
</dbReference>